<dbReference type="EC" id="3.1.3.16" evidence="1"/>
<dbReference type="EMBL" id="JBFOLJ010000005">
    <property type="protein sequence ID" value="KAL2538531.1"/>
    <property type="molecule type" value="Genomic_DNA"/>
</dbReference>
<reference evidence="4" key="1">
    <citation type="submission" date="2024-07" db="EMBL/GenBank/DDBJ databases">
        <title>Two chromosome-level genome assemblies of Korean endemic species Abeliophyllum distichum and Forsythia ovata (Oleaceae).</title>
        <authorList>
            <person name="Jang H."/>
        </authorList>
    </citation>
    <scope>NUCLEOTIDE SEQUENCE [LARGE SCALE GENOMIC DNA]</scope>
</reference>
<dbReference type="GO" id="GO:0046872">
    <property type="term" value="F:metal ion binding"/>
    <property type="evidence" value="ECO:0007669"/>
    <property type="project" value="UniProtKB-UniRule"/>
</dbReference>
<name>A0ABD1VMG2_9LAMI</name>
<evidence type="ECO:0000313" key="4">
    <source>
        <dbReference type="Proteomes" id="UP001604277"/>
    </source>
</evidence>
<keyword evidence="1" id="KW-0904">Protein phosphatase</keyword>
<dbReference type="InterPro" id="IPR036457">
    <property type="entry name" value="PPM-type-like_dom_sf"/>
</dbReference>
<keyword evidence="1" id="KW-0479">Metal-binding</keyword>
<comment type="caution">
    <text evidence="3">The sequence shown here is derived from an EMBL/GenBank/DDBJ whole genome shotgun (WGS) entry which is preliminary data.</text>
</comment>
<evidence type="ECO:0000259" key="2">
    <source>
        <dbReference type="PROSITE" id="PS51746"/>
    </source>
</evidence>
<sequence length="336" mass="37186">MDLMECLGALSTLSDQETVSRTESNLKMIPASFYIPKNKPLKPLGDDAHFICEPEQTIGVADGVGSWSKKGIDAGIYARELMSNAADSVRDEMKKYGVVIPKRVLSKAFLNTKAEGSSTACIITLQGEFLHCANVGDSKFVLIRENKIVFRSPVQQTKFNCPYQLGKMSNTPNVAEEFACKVQEGDVIIAGTDGLFDNVDEKELETLVFMGLQEDIKPELLAKKIAMYAHAQAKDPRACTPFQRESIRAGFQRFGGKYDDITVVVALIMSTSIAPWIPVWETTPAEFCGETLVDSPGPRFYFTHPLVMLSLYDLPFSLESPDLVSQSRCPLNDYIN</sequence>
<comment type="catalytic activity">
    <reaction evidence="1">
        <text>O-phospho-L-seryl-[protein] + H2O = L-seryl-[protein] + phosphate</text>
        <dbReference type="Rhea" id="RHEA:20629"/>
        <dbReference type="Rhea" id="RHEA-COMP:9863"/>
        <dbReference type="Rhea" id="RHEA-COMP:11604"/>
        <dbReference type="ChEBI" id="CHEBI:15377"/>
        <dbReference type="ChEBI" id="CHEBI:29999"/>
        <dbReference type="ChEBI" id="CHEBI:43474"/>
        <dbReference type="ChEBI" id="CHEBI:83421"/>
        <dbReference type="EC" id="3.1.3.16"/>
    </reaction>
</comment>
<gene>
    <name evidence="3" type="ORF">Fot_19922</name>
</gene>
<comment type="catalytic activity">
    <reaction evidence="1">
        <text>O-phospho-L-threonyl-[protein] + H2O = L-threonyl-[protein] + phosphate</text>
        <dbReference type="Rhea" id="RHEA:47004"/>
        <dbReference type="Rhea" id="RHEA-COMP:11060"/>
        <dbReference type="Rhea" id="RHEA-COMP:11605"/>
        <dbReference type="ChEBI" id="CHEBI:15377"/>
        <dbReference type="ChEBI" id="CHEBI:30013"/>
        <dbReference type="ChEBI" id="CHEBI:43474"/>
        <dbReference type="ChEBI" id="CHEBI:61977"/>
        <dbReference type="EC" id="3.1.3.16"/>
    </reaction>
</comment>
<dbReference type="SUPFAM" id="SSF81606">
    <property type="entry name" value="PP2C-like"/>
    <property type="match status" value="1"/>
</dbReference>
<dbReference type="PROSITE" id="PS51746">
    <property type="entry name" value="PPM_2"/>
    <property type="match status" value="1"/>
</dbReference>
<keyword evidence="1" id="KW-0460">Magnesium</keyword>
<comment type="cofactor">
    <cofactor evidence="1">
        <name>Mn(2+)</name>
        <dbReference type="ChEBI" id="CHEBI:29035"/>
    </cofactor>
</comment>
<evidence type="ECO:0000256" key="1">
    <source>
        <dbReference type="RuleBase" id="RU366020"/>
    </source>
</evidence>
<dbReference type="Proteomes" id="UP001604277">
    <property type="component" value="Unassembled WGS sequence"/>
</dbReference>
<keyword evidence="4" id="KW-1185">Reference proteome</keyword>
<comment type="similarity">
    <text evidence="1">Belongs to the PP2C family.</text>
</comment>
<keyword evidence="1" id="KW-0464">Manganese</keyword>
<dbReference type="Gene3D" id="3.60.40.10">
    <property type="entry name" value="PPM-type phosphatase domain"/>
    <property type="match status" value="1"/>
</dbReference>
<accession>A0ABD1VMG2</accession>
<organism evidence="3 4">
    <name type="scientific">Forsythia ovata</name>
    <dbReference type="NCBI Taxonomy" id="205694"/>
    <lineage>
        <taxon>Eukaryota</taxon>
        <taxon>Viridiplantae</taxon>
        <taxon>Streptophyta</taxon>
        <taxon>Embryophyta</taxon>
        <taxon>Tracheophyta</taxon>
        <taxon>Spermatophyta</taxon>
        <taxon>Magnoliopsida</taxon>
        <taxon>eudicotyledons</taxon>
        <taxon>Gunneridae</taxon>
        <taxon>Pentapetalae</taxon>
        <taxon>asterids</taxon>
        <taxon>lamiids</taxon>
        <taxon>Lamiales</taxon>
        <taxon>Oleaceae</taxon>
        <taxon>Forsythieae</taxon>
        <taxon>Forsythia</taxon>
    </lineage>
</organism>
<dbReference type="AlphaFoldDB" id="A0ABD1VMG2"/>
<dbReference type="SMART" id="SM00332">
    <property type="entry name" value="PP2Cc"/>
    <property type="match status" value="1"/>
</dbReference>
<dbReference type="PANTHER" id="PTHR12320:SF81">
    <property type="entry name" value="PROTEIN PHOSPHATASE 2C 23-RELATED"/>
    <property type="match status" value="1"/>
</dbReference>
<dbReference type="PANTHER" id="PTHR12320">
    <property type="entry name" value="PROTEIN PHOSPHATASE 2C"/>
    <property type="match status" value="1"/>
</dbReference>
<protein>
    <recommendedName>
        <fullName evidence="1">Protein phosphatase</fullName>
        <ecNumber evidence="1">3.1.3.16</ecNumber>
    </recommendedName>
</protein>
<dbReference type="SMART" id="SM00331">
    <property type="entry name" value="PP2C_SIG"/>
    <property type="match status" value="1"/>
</dbReference>
<feature type="domain" description="PPM-type phosphatase" evidence="2">
    <location>
        <begin position="32"/>
        <end position="268"/>
    </location>
</feature>
<evidence type="ECO:0000313" key="3">
    <source>
        <dbReference type="EMBL" id="KAL2538531.1"/>
    </source>
</evidence>
<dbReference type="InterPro" id="IPR001932">
    <property type="entry name" value="PPM-type_phosphatase-like_dom"/>
</dbReference>
<dbReference type="GO" id="GO:0004722">
    <property type="term" value="F:protein serine/threonine phosphatase activity"/>
    <property type="evidence" value="ECO:0007669"/>
    <property type="project" value="UniProtKB-EC"/>
</dbReference>
<comment type="cofactor">
    <cofactor evidence="1">
        <name>Mg(2+)</name>
        <dbReference type="ChEBI" id="CHEBI:18420"/>
    </cofactor>
</comment>
<dbReference type="Pfam" id="PF07228">
    <property type="entry name" value="SpoIIE"/>
    <property type="match status" value="1"/>
</dbReference>
<proteinExistence type="inferred from homology"/>
<keyword evidence="1" id="KW-0378">Hydrolase</keyword>
<dbReference type="InterPro" id="IPR039123">
    <property type="entry name" value="PPTC7"/>
</dbReference>